<sequence>MTFNNWRFITSTVPFSHGIVRAHVTRHKQIRELRRPQNKLLSSVSCEVERHCITEVQALYGFLLKADQLSNTGPKERGRWRISDAGSFIKDTGIALQMSERRNQASNGKAERMQRSVMNMDRSMVFASGLPLRFWGDAAEYVAYIFNISLSKANAGRLSTIQPLKKSTLYISDILVFWSRYIVHRNSSNKSLGKRAKVGMIVGKSDEIKGYWVYTPMHKIVFVT</sequence>
<dbReference type="EMBL" id="FR824250">
    <property type="protein sequence ID" value="CCA23733.1"/>
    <property type="molecule type" value="Genomic_DNA"/>
</dbReference>
<reference evidence="1" key="1">
    <citation type="journal article" date="2011" name="PLoS Biol.">
        <title>Gene gain and loss during evolution of obligate parasitism in the white rust pathogen of Arabidopsis thaliana.</title>
        <authorList>
            <person name="Kemen E."/>
            <person name="Gardiner A."/>
            <person name="Schultz-Larsen T."/>
            <person name="Kemen A.C."/>
            <person name="Balmuth A.L."/>
            <person name="Robert-Seilaniantz A."/>
            <person name="Bailey K."/>
            <person name="Holub E."/>
            <person name="Studholme D.J."/>
            <person name="Maclean D."/>
            <person name="Jones J.D."/>
        </authorList>
    </citation>
    <scope>NUCLEOTIDE SEQUENCE</scope>
</reference>
<dbReference type="HOGENOM" id="CLU_107818_0_0_1"/>
<dbReference type="InterPro" id="IPR039537">
    <property type="entry name" value="Retrotran_Ty1/copia-like"/>
</dbReference>
<accession>F0WQX3</accession>
<gene>
    <name evidence="1" type="primary">AlNc14C205G8783</name>
    <name evidence="1" type="ORF">ALNC14_098770</name>
</gene>
<evidence type="ECO:0000313" key="1">
    <source>
        <dbReference type="EMBL" id="CCA23733.1"/>
    </source>
</evidence>
<dbReference type="InterPro" id="IPR036397">
    <property type="entry name" value="RNaseH_sf"/>
</dbReference>
<name>F0WQX3_9STRA</name>
<reference evidence="1" key="2">
    <citation type="submission" date="2011-02" db="EMBL/GenBank/DDBJ databases">
        <authorList>
            <person name="MacLean D."/>
        </authorList>
    </citation>
    <scope>NUCLEOTIDE SEQUENCE</scope>
</reference>
<dbReference type="SUPFAM" id="SSF53098">
    <property type="entry name" value="Ribonuclease H-like"/>
    <property type="match status" value="1"/>
</dbReference>
<dbReference type="AlphaFoldDB" id="F0WQX3"/>
<dbReference type="GO" id="GO:0003676">
    <property type="term" value="F:nucleic acid binding"/>
    <property type="evidence" value="ECO:0007669"/>
    <property type="project" value="InterPro"/>
</dbReference>
<dbReference type="PANTHER" id="PTHR42648">
    <property type="entry name" value="TRANSPOSASE, PUTATIVE-RELATED"/>
    <property type="match status" value="1"/>
</dbReference>
<dbReference type="Gene3D" id="3.30.420.10">
    <property type="entry name" value="Ribonuclease H-like superfamily/Ribonuclease H"/>
    <property type="match status" value="1"/>
</dbReference>
<dbReference type="PANTHER" id="PTHR42648:SF28">
    <property type="entry name" value="TRANSPOSON-ENCODED PROTEIN WITH RIBONUCLEASE H-LIKE AND RETROVIRUS ZINC FINGER-LIKE DOMAINS"/>
    <property type="match status" value="1"/>
</dbReference>
<dbReference type="InterPro" id="IPR012337">
    <property type="entry name" value="RNaseH-like_sf"/>
</dbReference>
<protein>
    <submittedName>
        <fullName evidence="1">Integrase putative</fullName>
    </submittedName>
</protein>
<organism evidence="1">
    <name type="scientific">Albugo laibachii Nc14</name>
    <dbReference type="NCBI Taxonomy" id="890382"/>
    <lineage>
        <taxon>Eukaryota</taxon>
        <taxon>Sar</taxon>
        <taxon>Stramenopiles</taxon>
        <taxon>Oomycota</taxon>
        <taxon>Peronosporomycetes</taxon>
        <taxon>Albuginales</taxon>
        <taxon>Albuginaceae</taxon>
        <taxon>Albugo</taxon>
    </lineage>
</organism>
<proteinExistence type="predicted"/>